<reference evidence="1 2" key="1">
    <citation type="submission" date="2019-02" db="EMBL/GenBank/DDBJ databases">
        <title>The draft genome of Kosakonia quasisacchari strain WCHKQ120001.</title>
        <authorList>
            <person name="Wang C."/>
            <person name="Feng Y."/>
            <person name="Zong Z."/>
        </authorList>
    </citation>
    <scope>NUCLEOTIDE SEQUENCE [LARGE SCALE GENOMIC DNA]</scope>
    <source>
        <strain evidence="1 2">WCHKQ120001</strain>
    </source>
</reference>
<evidence type="ECO:0000313" key="2">
    <source>
        <dbReference type="Proteomes" id="UP000291793"/>
    </source>
</evidence>
<dbReference type="RefSeq" id="WP_131408431.1">
    <property type="nucleotide sequence ID" value="NZ_SJOP01000006.1"/>
</dbReference>
<dbReference type="OrthoDB" id="9795222at2"/>
<proteinExistence type="predicted"/>
<dbReference type="InterPro" id="IPR012334">
    <property type="entry name" value="Pectin_lyas_fold"/>
</dbReference>
<protein>
    <submittedName>
        <fullName evidence="1">Uncharacterized protein</fullName>
    </submittedName>
</protein>
<sequence>MKNAPVTASQPKINGVDISYLTATNADHAMIFSGLSESAVRNVSLQHIHIAAKYGARHGI</sequence>
<dbReference type="Gene3D" id="2.160.20.10">
    <property type="entry name" value="Single-stranded right-handed beta-helix, Pectin lyase-like"/>
    <property type="match status" value="1"/>
</dbReference>
<accession>A0A4R0HM77</accession>
<dbReference type="EMBL" id="SJOP01000006">
    <property type="protein sequence ID" value="TCC12635.1"/>
    <property type="molecule type" value="Genomic_DNA"/>
</dbReference>
<evidence type="ECO:0000313" key="1">
    <source>
        <dbReference type="EMBL" id="TCC12635.1"/>
    </source>
</evidence>
<dbReference type="Proteomes" id="UP000291793">
    <property type="component" value="Unassembled WGS sequence"/>
</dbReference>
<keyword evidence="2" id="KW-1185">Reference proteome</keyword>
<organism evidence="1 2">
    <name type="scientific">Kosakonia quasisacchari</name>
    <dbReference type="NCBI Taxonomy" id="2529380"/>
    <lineage>
        <taxon>Bacteria</taxon>
        <taxon>Pseudomonadati</taxon>
        <taxon>Pseudomonadota</taxon>
        <taxon>Gammaproteobacteria</taxon>
        <taxon>Enterobacterales</taxon>
        <taxon>Enterobacteriaceae</taxon>
        <taxon>Kosakonia</taxon>
    </lineage>
</organism>
<name>A0A4R0HM77_9ENTR</name>
<dbReference type="AlphaFoldDB" id="A0A4R0HM77"/>
<comment type="caution">
    <text evidence="1">The sequence shown here is derived from an EMBL/GenBank/DDBJ whole genome shotgun (WGS) entry which is preliminary data.</text>
</comment>
<gene>
    <name evidence="1" type="ORF">E0L21_08300</name>
</gene>